<keyword evidence="4 7" id="KW-1133">Transmembrane helix</keyword>
<evidence type="ECO:0000256" key="1">
    <source>
        <dbReference type="ARBA" id="ARBA00004651"/>
    </source>
</evidence>
<sequence length="102" mass="11783">MNIADLIVTFEYLPKTIIHKYTVWWYGGDFLCKVGRFFDMFGVSLSSSILVCMCVDRLIAISHPLYNIRGPFKHRIMLFIAWAVSLIISTPQVSYQKLKAFS</sequence>
<dbReference type="AlphaFoldDB" id="A0ABD6EKH6"/>
<keyword evidence="10" id="KW-1185">Reference proteome</keyword>
<dbReference type="PANTHER" id="PTHR24241:SF59">
    <property type="entry name" value="ADIPOKINETIC HORMONE RECEPTOR, ISOFORM C"/>
    <property type="match status" value="1"/>
</dbReference>
<dbReference type="PROSITE" id="PS50262">
    <property type="entry name" value="G_PROTEIN_RECEP_F1_2"/>
    <property type="match status" value="1"/>
</dbReference>
<evidence type="ECO:0000256" key="5">
    <source>
        <dbReference type="ARBA" id="ARBA00023136"/>
    </source>
</evidence>
<accession>A0ABD6EKH6</accession>
<dbReference type="EMBL" id="JBGFUD010005601">
    <property type="protein sequence ID" value="MFH4980474.1"/>
    <property type="molecule type" value="Genomic_DNA"/>
</dbReference>
<evidence type="ECO:0000259" key="8">
    <source>
        <dbReference type="PROSITE" id="PS50262"/>
    </source>
</evidence>
<evidence type="ECO:0000256" key="7">
    <source>
        <dbReference type="SAM" id="Phobius"/>
    </source>
</evidence>
<dbReference type="GO" id="GO:0005886">
    <property type="term" value="C:plasma membrane"/>
    <property type="evidence" value="ECO:0007669"/>
    <property type="project" value="UniProtKB-SubCell"/>
</dbReference>
<keyword evidence="6" id="KW-0675">Receptor</keyword>
<reference evidence="9 10" key="1">
    <citation type="submission" date="2024-08" db="EMBL/GenBank/DDBJ databases">
        <title>Gnathostoma spinigerum genome.</title>
        <authorList>
            <person name="Gonzalez-Bertolin B."/>
            <person name="Monzon S."/>
            <person name="Zaballos A."/>
            <person name="Jimenez P."/>
            <person name="Dekumyoy P."/>
            <person name="Varona S."/>
            <person name="Cuesta I."/>
            <person name="Sumanam S."/>
            <person name="Adisakwattana P."/>
            <person name="Gasser R.B."/>
            <person name="Hernandez-Gonzalez A."/>
            <person name="Young N.D."/>
            <person name="Perteguer M.J."/>
        </authorList>
    </citation>
    <scope>NUCLEOTIDE SEQUENCE [LARGE SCALE GENOMIC DNA]</scope>
    <source>
        <strain evidence="9">AL3</strain>
        <tissue evidence="9">Liver</tissue>
    </source>
</reference>
<gene>
    <name evidence="9" type="ORF">AB6A40_007183</name>
</gene>
<organism evidence="9 10">
    <name type="scientific">Gnathostoma spinigerum</name>
    <dbReference type="NCBI Taxonomy" id="75299"/>
    <lineage>
        <taxon>Eukaryota</taxon>
        <taxon>Metazoa</taxon>
        <taxon>Ecdysozoa</taxon>
        <taxon>Nematoda</taxon>
        <taxon>Chromadorea</taxon>
        <taxon>Rhabditida</taxon>
        <taxon>Spirurina</taxon>
        <taxon>Gnathostomatomorpha</taxon>
        <taxon>Gnathostomatoidea</taxon>
        <taxon>Gnathostomatidae</taxon>
        <taxon>Gnathostoma</taxon>
    </lineage>
</organism>
<evidence type="ECO:0000313" key="9">
    <source>
        <dbReference type="EMBL" id="MFH4980474.1"/>
    </source>
</evidence>
<dbReference type="Pfam" id="PF00001">
    <property type="entry name" value="7tm_1"/>
    <property type="match status" value="1"/>
</dbReference>
<dbReference type="InterPro" id="IPR017452">
    <property type="entry name" value="GPCR_Rhodpsn_7TM"/>
</dbReference>
<dbReference type="SUPFAM" id="SSF81321">
    <property type="entry name" value="Family A G protein-coupled receptor-like"/>
    <property type="match status" value="1"/>
</dbReference>
<proteinExistence type="predicted"/>
<comment type="caution">
    <text evidence="9">The sequence shown here is derived from an EMBL/GenBank/DDBJ whole genome shotgun (WGS) entry which is preliminary data.</text>
</comment>
<evidence type="ECO:0000256" key="2">
    <source>
        <dbReference type="ARBA" id="ARBA00022475"/>
    </source>
</evidence>
<keyword evidence="2" id="KW-1003">Cell membrane</keyword>
<dbReference type="InterPro" id="IPR000276">
    <property type="entry name" value="GPCR_Rhodpsn"/>
</dbReference>
<keyword evidence="5 7" id="KW-0472">Membrane</keyword>
<dbReference type="Gene3D" id="1.20.1070.10">
    <property type="entry name" value="Rhodopsin 7-helix transmembrane proteins"/>
    <property type="match status" value="1"/>
</dbReference>
<name>A0ABD6EKH6_9BILA</name>
<dbReference type="PANTHER" id="PTHR24241">
    <property type="entry name" value="NEUROPEPTIDE RECEPTOR-RELATED G-PROTEIN COUPLED RECEPTOR"/>
    <property type="match status" value="1"/>
</dbReference>
<feature type="transmembrane region" description="Helical" evidence="7">
    <location>
        <begin position="76"/>
        <end position="95"/>
    </location>
</feature>
<evidence type="ECO:0000256" key="6">
    <source>
        <dbReference type="ARBA" id="ARBA00023170"/>
    </source>
</evidence>
<evidence type="ECO:0000313" key="10">
    <source>
        <dbReference type="Proteomes" id="UP001608902"/>
    </source>
</evidence>
<protein>
    <recommendedName>
        <fullName evidence="8">G-protein coupled receptors family 1 profile domain-containing protein</fullName>
    </recommendedName>
</protein>
<comment type="subcellular location">
    <subcellularLocation>
        <location evidence="1">Cell membrane</location>
        <topology evidence="1">Multi-pass membrane protein</topology>
    </subcellularLocation>
</comment>
<dbReference type="Proteomes" id="UP001608902">
    <property type="component" value="Unassembled WGS sequence"/>
</dbReference>
<evidence type="ECO:0000256" key="4">
    <source>
        <dbReference type="ARBA" id="ARBA00022989"/>
    </source>
</evidence>
<feature type="domain" description="G-protein coupled receptors family 1 profile" evidence="8">
    <location>
        <begin position="1"/>
        <end position="102"/>
    </location>
</feature>
<evidence type="ECO:0000256" key="3">
    <source>
        <dbReference type="ARBA" id="ARBA00022692"/>
    </source>
</evidence>
<keyword evidence="3 7" id="KW-0812">Transmembrane</keyword>